<dbReference type="OrthoDB" id="10006939at2759"/>
<accession>A0A4Y2HSG6</accession>
<evidence type="ECO:0000313" key="1">
    <source>
        <dbReference type="EMBL" id="GBM68230.1"/>
    </source>
</evidence>
<reference evidence="1 2" key="1">
    <citation type="journal article" date="2019" name="Sci. Rep.">
        <title>Orb-weaving spider Araneus ventricosus genome elucidates the spidroin gene catalogue.</title>
        <authorList>
            <person name="Kono N."/>
            <person name="Nakamura H."/>
            <person name="Ohtoshi R."/>
            <person name="Moran D.A.P."/>
            <person name="Shinohara A."/>
            <person name="Yoshida Y."/>
            <person name="Fujiwara M."/>
            <person name="Mori M."/>
            <person name="Tomita M."/>
            <person name="Arakawa K."/>
        </authorList>
    </citation>
    <scope>NUCLEOTIDE SEQUENCE [LARGE SCALE GENOMIC DNA]</scope>
</reference>
<gene>
    <name evidence="1" type="ORF">AVEN_268714_1</name>
</gene>
<dbReference type="Proteomes" id="UP000499080">
    <property type="component" value="Unassembled WGS sequence"/>
</dbReference>
<dbReference type="EMBL" id="BGPR01002129">
    <property type="protein sequence ID" value="GBM68230.1"/>
    <property type="molecule type" value="Genomic_DNA"/>
</dbReference>
<organism evidence="1 2">
    <name type="scientific">Araneus ventricosus</name>
    <name type="common">Orbweaver spider</name>
    <name type="synonym">Epeira ventricosa</name>
    <dbReference type="NCBI Taxonomy" id="182803"/>
    <lineage>
        <taxon>Eukaryota</taxon>
        <taxon>Metazoa</taxon>
        <taxon>Ecdysozoa</taxon>
        <taxon>Arthropoda</taxon>
        <taxon>Chelicerata</taxon>
        <taxon>Arachnida</taxon>
        <taxon>Araneae</taxon>
        <taxon>Araneomorphae</taxon>
        <taxon>Entelegynae</taxon>
        <taxon>Araneoidea</taxon>
        <taxon>Araneidae</taxon>
        <taxon>Araneus</taxon>
    </lineage>
</organism>
<sequence>MNNIEDIWEAVLHAVEKRSQLSFTPMDLLTALQDSCCGFPTGYLQTLVESIPRRFGSLLRALGLNTILGRCTSFSDSTVHHTTVYQYKYFTAIYLFIYEF</sequence>
<comment type="caution">
    <text evidence="1">The sequence shown here is derived from an EMBL/GenBank/DDBJ whole genome shotgun (WGS) entry which is preliminary data.</text>
</comment>
<proteinExistence type="predicted"/>
<name>A0A4Y2HSG6_ARAVE</name>
<keyword evidence="2" id="KW-1185">Reference proteome</keyword>
<dbReference type="AlphaFoldDB" id="A0A4Y2HSG6"/>
<protein>
    <submittedName>
        <fullName evidence="1">Uncharacterized protein</fullName>
    </submittedName>
</protein>
<evidence type="ECO:0000313" key="2">
    <source>
        <dbReference type="Proteomes" id="UP000499080"/>
    </source>
</evidence>